<dbReference type="PROSITE" id="PS00893">
    <property type="entry name" value="NUDIX_BOX"/>
    <property type="match status" value="1"/>
</dbReference>
<dbReference type="KEGG" id="trc:DYE49_10670"/>
<dbReference type="Pfam" id="PF00293">
    <property type="entry name" value="NUDIX"/>
    <property type="match status" value="1"/>
</dbReference>
<dbReference type="Gene3D" id="3.90.79.10">
    <property type="entry name" value="Nucleoside Triphosphate Pyrophosphohydrolase"/>
    <property type="match status" value="1"/>
</dbReference>
<gene>
    <name evidence="11" type="ORF">DYE49_10670</name>
    <name evidence="10" type="ORF">HNP77_001590</name>
</gene>
<dbReference type="EMBL" id="JACHFR010000002">
    <property type="protein sequence ID" value="MBB5219221.1"/>
    <property type="molecule type" value="Genomic_DNA"/>
</dbReference>
<evidence type="ECO:0000256" key="5">
    <source>
        <dbReference type="ARBA" id="ARBA00022801"/>
    </source>
</evidence>
<organism evidence="10 12">
    <name type="scientific">Treponema rectale</name>
    <dbReference type="NCBI Taxonomy" id="744512"/>
    <lineage>
        <taxon>Bacteria</taxon>
        <taxon>Pseudomonadati</taxon>
        <taxon>Spirochaetota</taxon>
        <taxon>Spirochaetia</taxon>
        <taxon>Spirochaetales</taxon>
        <taxon>Treponemataceae</taxon>
        <taxon>Treponema</taxon>
    </lineage>
</organism>
<evidence type="ECO:0000256" key="8">
    <source>
        <dbReference type="RuleBase" id="RU003476"/>
    </source>
</evidence>
<reference evidence="10 12" key="2">
    <citation type="submission" date="2020-08" db="EMBL/GenBank/DDBJ databases">
        <title>Genomic Encyclopedia of Type Strains, Phase IV (KMG-IV): sequencing the most valuable type-strain genomes for metagenomic binning, comparative biology and taxonomic classification.</title>
        <authorList>
            <person name="Goeker M."/>
        </authorList>
    </citation>
    <scope>NUCLEOTIDE SEQUENCE [LARGE SCALE GENOMIC DNA]</scope>
    <source>
        <strain evidence="10 12">DSM 103679</strain>
    </source>
</reference>
<dbReference type="InterPro" id="IPR020084">
    <property type="entry name" value="NUDIX_hydrolase_CS"/>
</dbReference>
<evidence type="ECO:0000256" key="6">
    <source>
        <dbReference type="ARBA" id="ARBA00032162"/>
    </source>
</evidence>
<name>A0A840SIJ3_9SPIR</name>
<dbReference type="GO" id="GO:0006753">
    <property type="term" value="P:nucleoside phosphate metabolic process"/>
    <property type="evidence" value="ECO:0007669"/>
    <property type="project" value="TreeGrafter"/>
</dbReference>
<comment type="similarity">
    <text evidence="3">Belongs to the Nudix hydrolase family. NudK subfamily.</text>
</comment>
<dbReference type="RefSeq" id="WP_184652638.1">
    <property type="nucleotide sequence ID" value="NZ_JACHFR010000002.1"/>
</dbReference>
<comment type="catalytic activity">
    <reaction evidence="1">
        <text>GDP-alpha-D-mannose + H2O = alpha-D-mannose 1-phosphate + GMP + 2 H(+)</text>
        <dbReference type="Rhea" id="RHEA:27978"/>
        <dbReference type="ChEBI" id="CHEBI:15377"/>
        <dbReference type="ChEBI" id="CHEBI:15378"/>
        <dbReference type="ChEBI" id="CHEBI:57527"/>
        <dbReference type="ChEBI" id="CHEBI:58115"/>
        <dbReference type="ChEBI" id="CHEBI:58409"/>
    </reaction>
</comment>
<evidence type="ECO:0000256" key="1">
    <source>
        <dbReference type="ARBA" id="ARBA00000847"/>
    </source>
</evidence>
<dbReference type="InterPro" id="IPR000086">
    <property type="entry name" value="NUDIX_hydrolase_dom"/>
</dbReference>
<dbReference type="InterPro" id="IPR015797">
    <property type="entry name" value="NUDIX_hydrolase-like_dom_sf"/>
</dbReference>
<dbReference type="GO" id="GO:0005829">
    <property type="term" value="C:cytosol"/>
    <property type="evidence" value="ECO:0007669"/>
    <property type="project" value="TreeGrafter"/>
</dbReference>
<dbReference type="InterPro" id="IPR020476">
    <property type="entry name" value="Nudix_hydrolase"/>
</dbReference>
<protein>
    <recommendedName>
        <fullName evidence="4">GDP-mannose pyrophosphatase</fullName>
    </recommendedName>
    <alternativeName>
        <fullName evidence="6">GDP-mannose hydrolase</fullName>
    </alternativeName>
    <alternativeName>
        <fullName evidence="7">GDPMK</fullName>
    </alternativeName>
</protein>
<evidence type="ECO:0000259" key="9">
    <source>
        <dbReference type="PROSITE" id="PS51462"/>
    </source>
</evidence>
<keyword evidence="12" id="KW-1185">Reference proteome</keyword>
<reference evidence="11 13" key="1">
    <citation type="submission" date="2018-08" db="EMBL/GenBank/DDBJ databases">
        <title>The first complete genome of Treponema rectale (CHPAT), a commensal spirochete of the bovine rectum.</title>
        <authorList>
            <person name="Staton G.J."/>
            <person name="Clegg S.R."/>
            <person name="Carter S.D."/>
            <person name="Radford A.D."/>
            <person name="Darby A."/>
            <person name="Hall N."/>
            <person name="Birtles R.J."/>
            <person name="Evans N.J."/>
        </authorList>
    </citation>
    <scope>NUCLEOTIDE SEQUENCE [LARGE SCALE GENOMIC DNA]</scope>
    <source>
        <strain evidence="11 13">CHPA</strain>
    </source>
</reference>
<evidence type="ECO:0000256" key="7">
    <source>
        <dbReference type="ARBA" id="ARBA00032272"/>
    </source>
</evidence>
<dbReference type="PROSITE" id="PS51462">
    <property type="entry name" value="NUDIX"/>
    <property type="match status" value="1"/>
</dbReference>
<evidence type="ECO:0000313" key="12">
    <source>
        <dbReference type="Proteomes" id="UP000578697"/>
    </source>
</evidence>
<evidence type="ECO:0000313" key="10">
    <source>
        <dbReference type="EMBL" id="MBB5219221.1"/>
    </source>
</evidence>
<dbReference type="PRINTS" id="PR00502">
    <property type="entry name" value="NUDIXFAMILY"/>
</dbReference>
<dbReference type="EMBL" id="CP031517">
    <property type="protein sequence ID" value="QOS40886.1"/>
    <property type="molecule type" value="Genomic_DNA"/>
</dbReference>
<proteinExistence type="inferred from homology"/>
<keyword evidence="5 8" id="KW-0378">Hydrolase</keyword>
<evidence type="ECO:0000313" key="11">
    <source>
        <dbReference type="EMBL" id="QOS40886.1"/>
    </source>
</evidence>
<evidence type="ECO:0000256" key="2">
    <source>
        <dbReference type="ARBA" id="ARBA00001946"/>
    </source>
</evidence>
<evidence type="ECO:0000256" key="3">
    <source>
        <dbReference type="ARBA" id="ARBA00007275"/>
    </source>
</evidence>
<dbReference type="AlphaFoldDB" id="A0A840SIJ3"/>
<dbReference type="GO" id="GO:0016462">
    <property type="term" value="F:pyrophosphatase activity"/>
    <property type="evidence" value="ECO:0007669"/>
    <property type="project" value="UniProtKB-ARBA"/>
</dbReference>
<dbReference type="CDD" id="cd03424">
    <property type="entry name" value="NUDIX_ADPRase_Nudt5_UGPPase_Nudt14"/>
    <property type="match status" value="1"/>
</dbReference>
<accession>A0A840SIJ3</accession>
<comment type="cofactor">
    <cofactor evidence="2">
        <name>Mg(2+)</name>
        <dbReference type="ChEBI" id="CHEBI:18420"/>
    </cofactor>
</comment>
<evidence type="ECO:0000313" key="13">
    <source>
        <dbReference type="Proteomes" id="UP000593591"/>
    </source>
</evidence>
<dbReference type="PANTHER" id="PTHR11839:SF18">
    <property type="entry name" value="NUDIX HYDROLASE DOMAIN-CONTAINING PROTEIN"/>
    <property type="match status" value="1"/>
</dbReference>
<feature type="domain" description="Nudix hydrolase" evidence="9">
    <location>
        <begin position="40"/>
        <end position="175"/>
    </location>
</feature>
<dbReference type="PANTHER" id="PTHR11839">
    <property type="entry name" value="UDP/ADP-SUGAR PYROPHOSPHATASE"/>
    <property type="match status" value="1"/>
</dbReference>
<evidence type="ECO:0000256" key="4">
    <source>
        <dbReference type="ARBA" id="ARBA00016377"/>
    </source>
</evidence>
<dbReference type="Proteomes" id="UP000593591">
    <property type="component" value="Chromosome"/>
</dbReference>
<dbReference type="SUPFAM" id="SSF55811">
    <property type="entry name" value="Nudix"/>
    <property type="match status" value="1"/>
</dbReference>
<dbReference type="GO" id="GO:0019693">
    <property type="term" value="P:ribose phosphate metabolic process"/>
    <property type="evidence" value="ECO:0007669"/>
    <property type="project" value="TreeGrafter"/>
</dbReference>
<dbReference type="Proteomes" id="UP000578697">
    <property type="component" value="Unassembled WGS sequence"/>
</dbReference>
<sequence length="183" mass="20727">MNENLIWNEKARREVFKTPVFTVTERDSTGPDGQLGTYIVNEANDWVIVIPEHDGKFLMVKQWRHGEKKLSIEFPGGVIEKGEKPETGAARELKEETGAESKNLIHLGSLNPNPALFANHVHIYLARELSFTSEQHLDSDEFVNCMELPVEEVLKNQASELYQHALMSSAVGLYLTYKMQNAD</sequence>